<keyword evidence="1" id="KW-0433">Leucine-rich repeat</keyword>
<dbReference type="Pfam" id="PF12799">
    <property type="entry name" value="LRR_4"/>
    <property type="match status" value="1"/>
</dbReference>
<comment type="caution">
    <text evidence="5">The sequence shown here is derived from an EMBL/GenBank/DDBJ whole genome shotgun (WGS) entry which is preliminary data.</text>
</comment>
<dbReference type="InterPro" id="IPR001611">
    <property type="entry name" value="Leu-rich_rpt"/>
</dbReference>
<keyword evidence="2" id="KW-0677">Repeat</keyword>
<organism evidence="5 6">
    <name type="scientific">Trichogramma kaykai</name>
    <dbReference type="NCBI Taxonomy" id="54128"/>
    <lineage>
        <taxon>Eukaryota</taxon>
        <taxon>Metazoa</taxon>
        <taxon>Ecdysozoa</taxon>
        <taxon>Arthropoda</taxon>
        <taxon>Hexapoda</taxon>
        <taxon>Insecta</taxon>
        <taxon>Pterygota</taxon>
        <taxon>Neoptera</taxon>
        <taxon>Endopterygota</taxon>
        <taxon>Hymenoptera</taxon>
        <taxon>Apocrita</taxon>
        <taxon>Proctotrupomorpha</taxon>
        <taxon>Chalcidoidea</taxon>
        <taxon>Trichogrammatidae</taxon>
        <taxon>Trichogramma</taxon>
    </lineage>
</organism>
<dbReference type="Proteomes" id="UP001627154">
    <property type="component" value="Unassembled WGS sequence"/>
</dbReference>
<sequence>MKLQCNVIITNRLMTTAPITGQRRAQKSCLAFCRTSKTEDNVYMLIQSQTNKMGTKYKINNNIEKVFVNFLKEGKATIRIVEPPLDINIKGDPLQVHLFMDVLKLYLTKKITSEKFTLIPSNKKNLLVPTKTKITIKKSCEYPVLKGFPRTTEELNLIGLQRKSFDRQILKLQSLRILDLSENQLSSLPKELGDLPNLRELNLSKNQLGKFPITKWSWLKGTKIMTNLCLLNLSGNQLTVIPDSIGKLGSLVTLHLDNNCIRALPQAVGKLHCLRILNLSKNQLSILPGNMKNLSLSKLDISYNCFTCHNRDLLHNSLGVQSLVDLAGQVIIKYGISYDASLIPYTLVPYLDKAYYCLCGQACFSSYLRKFVSLNLSDVATNITFSNDTGNNVYFDAYICSEKCFKKYNRFIV</sequence>
<evidence type="ECO:0000256" key="1">
    <source>
        <dbReference type="ARBA" id="ARBA00022614"/>
    </source>
</evidence>
<dbReference type="SMART" id="SM00369">
    <property type="entry name" value="LRR_TYP"/>
    <property type="match status" value="5"/>
</dbReference>
<dbReference type="SMART" id="SM00364">
    <property type="entry name" value="LRR_BAC"/>
    <property type="match status" value="5"/>
</dbReference>
<dbReference type="Pfam" id="PF00560">
    <property type="entry name" value="LRR_1"/>
    <property type="match status" value="1"/>
</dbReference>
<dbReference type="InterPro" id="IPR003591">
    <property type="entry name" value="Leu-rich_rpt_typical-subtyp"/>
</dbReference>
<dbReference type="Gene3D" id="3.80.10.10">
    <property type="entry name" value="Ribonuclease Inhibitor"/>
    <property type="match status" value="2"/>
</dbReference>
<name>A0ABD2WZ76_9HYME</name>
<dbReference type="InterPro" id="IPR032675">
    <property type="entry name" value="LRR_dom_sf"/>
</dbReference>
<gene>
    <name evidence="5" type="ORF">TKK_008230</name>
</gene>
<feature type="domain" description="PIF1/LRR1 pleckstrin homology" evidence="4">
    <location>
        <begin position="1"/>
        <end position="114"/>
    </location>
</feature>
<dbReference type="PRINTS" id="PR00019">
    <property type="entry name" value="LEURICHRPT"/>
</dbReference>
<dbReference type="PROSITE" id="PS51450">
    <property type="entry name" value="LRR"/>
    <property type="match status" value="2"/>
</dbReference>
<dbReference type="Pfam" id="PF25344">
    <property type="entry name" value="PH_LRR1"/>
    <property type="match status" value="1"/>
</dbReference>
<dbReference type="InterPro" id="IPR025875">
    <property type="entry name" value="Leu-rich_rpt_4"/>
</dbReference>
<dbReference type="PANTHER" id="PTHR48051:SF52">
    <property type="entry name" value="LEUCINE-RICH REPEAT PROTEIN 1"/>
    <property type="match status" value="1"/>
</dbReference>
<evidence type="ECO:0000313" key="5">
    <source>
        <dbReference type="EMBL" id="KAL3397998.1"/>
    </source>
</evidence>
<keyword evidence="6" id="KW-1185">Reference proteome</keyword>
<evidence type="ECO:0000256" key="2">
    <source>
        <dbReference type="ARBA" id="ARBA00022737"/>
    </source>
</evidence>
<dbReference type="InterPro" id="IPR057437">
    <property type="entry name" value="PIF1/LRR1_PH"/>
</dbReference>
<keyword evidence="3" id="KW-0539">Nucleus</keyword>
<dbReference type="PANTHER" id="PTHR48051">
    <property type="match status" value="1"/>
</dbReference>
<evidence type="ECO:0000313" key="6">
    <source>
        <dbReference type="Proteomes" id="UP001627154"/>
    </source>
</evidence>
<dbReference type="AlphaFoldDB" id="A0ABD2WZ76"/>
<evidence type="ECO:0000256" key="3">
    <source>
        <dbReference type="ARBA" id="ARBA00023242"/>
    </source>
</evidence>
<accession>A0ABD2WZ76</accession>
<dbReference type="InterPro" id="IPR050216">
    <property type="entry name" value="LRR_domain-containing"/>
</dbReference>
<reference evidence="5 6" key="1">
    <citation type="journal article" date="2024" name="bioRxiv">
        <title>A reference genome for Trichogramma kaykai: A tiny desert-dwelling parasitoid wasp with competing sex-ratio distorters.</title>
        <authorList>
            <person name="Culotta J."/>
            <person name="Lindsey A.R."/>
        </authorList>
    </citation>
    <scope>NUCLEOTIDE SEQUENCE [LARGE SCALE GENOMIC DNA]</scope>
    <source>
        <strain evidence="5 6">KSX58</strain>
    </source>
</reference>
<dbReference type="EMBL" id="JBJJXI010000060">
    <property type="protein sequence ID" value="KAL3397998.1"/>
    <property type="molecule type" value="Genomic_DNA"/>
</dbReference>
<evidence type="ECO:0000259" key="4">
    <source>
        <dbReference type="Pfam" id="PF25344"/>
    </source>
</evidence>
<dbReference type="SUPFAM" id="SSF52058">
    <property type="entry name" value="L domain-like"/>
    <property type="match status" value="1"/>
</dbReference>
<proteinExistence type="predicted"/>
<protein>
    <recommendedName>
        <fullName evidence="4">PIF1/LRR1 pleckstrin homology domain-containing protein</fullName>
    </recommendedName>
</protein>
<dbReference type="Pfam" id="PF13855">
    <property type="entry name" value="LRR_8"/>
    <property type="match status" value="1"/>
</dbReference>